<feature type="non-terminal residue" evidence="1">
    <location>
        <position position="1"/>
    </location>
</feature>
<name>A0A0K2UH83_LEPSM</name>
<proteinExistence type="predicted"/>
<sequence>SQSLKQVSFFISPRQERIRIRSSHTSPIVTLHL</sequence>
<organism evidence="1">
    <name type="scientific">Lepeophtheirus salmonis</name>
    <name type="common">Salmon louse</name>
    <name type="synonym">Caligus salmonis</name>
    <dbReference type="NCBI Taxonomy" id="72036"/>
    <lineage>
        <taxon>Eukaryota</taxon>
        <taxon>Metazoa</taxon>
        <taxon>Ecdysozoa</taxon>
        <taxon>Arthropoda</taxon>
        <taxon>Crustacea</taxon>
        <taxon>Multicrustacea</taxon>
        <taxon>Hexanauplia</taxon>
        <taxon>Copepoda</taxon>
        <taxon>Siphonostomatoida</taxon>
        <taxon>Caligidae</taxon>
        <taxon>Lepeophtheirus</taxon>
    </lineage>
</organism>
<dbReference type="EMBL" id="HACA01019966">
    <property type="protein sequence ID" value="CDW37327.1"/>
    <property type="molecule type" value="Transcribed_RNA"/>
</dbReference>
<reference evidence="1" key="1">
    <citation type="submission" date="2014-05" db="EMBL/GenBank/DDBJ databases">
        <authorList>
            <person name="Chronopoulou M."/>
        </authorList>
    </citation>
    <scope>NUCLEOTIDE SEQUENCE</scope>
    <source>
        <tissue evidence="1">Whole organism</tissue>
    </source>
</reference>
<evidence type="ECO:0000313" key="1">
    <source>
        <dbReference type="EMBL" id="CDW37327.1"/>
    </source>
</evidence>
<dbReference type="AlphaFoldDB" id="A0A0K2UH83"/>
<protein>
    <submittedName>
        <fullName evidence="1">Uncharacterized protein</fullName>
    </submittedName>
</protein>
<accession>A0A0K2UH83</accession>